<protein>
    <recommendedName>
        <fullName evidence="2">DUF7918 domain-containing protein</fullName>
    </recommendedName>
</protein>
<reference evidence="3" key="1">
    <citation type="submission" date="2023-06" db="EMBL/GenBank/DDBJ databases">
        <title>Multi-omics analyses reveal the molecular pathogenesis toolkit of Lasiodiplodia hormozganensis, a cross-kingdom pathogen.</title>
        <authorList>
            <person name="Felix C."/>
            <person name="Meneses R."/>
            <person name="Goncalves M.F.M."/>
            <person name="Tilleman L."/>
            <person name="Duarte A.S."/>
            <person name="Jorrin-Novo J.V."/>
            <person name="Van De Peer Y."/>
            <person name="Deforce D."/>
            <person name="Van Nieuwerburgh F."/>
            <person name="Esteves A.C."/>
            <person name="Alves A."/>
        </authorList>
    </citation>
    <scope>NUCLEOTIDE SEQUENCE</scope>
    <source>
        <strain evidence="3">CBS 339.90</strain>
    </source>
</reference>
<dbReference type="Pfam" id="PF25534">
    <property type="entry name" value="DUF7918"/>
    <property type="match status" value="1"/>
</dbReference>
<evidence type="ECO:0000313" key="3">
    <source>
        <dbReference type="EMBL" id="KAK0654639.1"/>
    </source>
</evidence>
<sequence length="316" mass="36473">MAVLKGINGLQVRILSPRDSYKEEYHDTDEEQPENVATQYIEAESGKDFHIRWNFQPVFPFKDNHITTYIYLDGKVVDGMILDTEWFKRRGGYQTVLSGARTKKNEKWYELPFSFADLNIDEDNYGLNDTGLKEKVGRLGEISVRFWRVEKTGECDIGNRTLSFESLKAAPEKALKGRAVSQQARLGDGRVIANLRVSNVRYIDPEDKPFAVFNFRYRSRSGLEALGLIAALEDRPIDSLSNEELRELVKRQQEQLKAASQVKTEVKIKREQEDDDSAEQKIKREREDDDGAERNIKRQDRSRTSEEVETVDLTEV</sequence>
<keyword evidence="4" id="KW-1185">Reference proteome</keyword>
<feature type="compositionally biased region" description="Basic and acidic residues" evidence="1">
    <location>
        <begin position="264"/>
        <end position="306"/>
    </location>
</feature>
<feature type="compositionally biased region" description="Acidic residues" evidence="1">
    <location>
        <begin position="307"/>
        <end position="316"/>
    </location>
</feature>
<comment type="caution">
    <text evidence="3">The sequence shown here is derived from an EMBL/GenBank/DDBJ whole genome shotgun (WGS) entry which is preliminary data.</text>
</comment>
<proteinExistence type="predicted"/>
<organism evidence="3 4">
    <name type="scientific">Lasiodiplodia hormozganensis</name>
    <dbReference type="NCBI Taxonomy" id="869390"/>
    <lineage>
        <taxon>Eukaryota</taxon>
        <taxon>Fungi</taxon>
        <taxon>Dikarya</taxon>
        <taxon>Ascomycota</taxon>
        <taxon>Pezizomycotina</taxon>
        <taxon>Dothideomycetes</taxon>
        <taxon>Dothideomycetes incertae sedis</taxon>
        <taxon>Botryosphaeriales</taxon>
        <taxon>Botryosphaeriaceae</taxon>
        <taxon>Lasiodiplodia</taxon>
    </lineage>
</organism>
<dbReference type="PANTHER" id="PTHR36223">
    <property type="entry name" value="BETA-LACTAMASE-TYPE TRANSPEPTIDASE FOLD DOMAIN CONTAINING PROTEIN"/>
    <property type="match status" value="1"/>
</dbReference>
<dbReference type="AlphaFoldDB" id="A0AA39YLM3"/>
<name>A0AA39YLM3_9PEZI</name>
<dbReference type="PANTHER" id="PTHR36223:SF1">
    <property type="entry name" value="TRANSCRIPTION ELONGATION FACTOR EAF N-TERMINAL DOMAIN-CONTAINING PROTEIN"/>
    <property type="match status" value="1"/>
</dbReference>
<gene>
    <name evidence="3" type="ORF">DIS24_g5156</name>
</gene>
<evidence type="ECO:0000256" key="1">
    <source>
        <dbReference type="SAM" id="MobiDB-lite"/>
    </source>
</evidence>
<dbReference type="EMBL" id="JAUJDW010000020">
    <property type="protein sequence ID" value="KAK0654639.1"/>
    <property type="molecule type" value="Genomic_DNA"/>
</dbReference>
<feature type="domain" description="DUF7918" evidence="2">
    <location>
        <begin position="23"/>
        <end position="229"/>
    </location>
</feature>
<evidence type="ECO:0000313" key="4">
    <source>
        <dbReference type="Proteomes" id="UP001175001"/>
    </source>
</evidence>
<dbReference type="InterPro" id="IPR057678">
    <property type="entry name" value="DUF7918"/>
</dbReference>
<evidence type="ECO:0000259" key="2">
    <source>
        <dbReference type="Pfam" id="PF25534"/>
    </source>
</evidence>
<feature type="region of interest" description="Disordered" evidence="1">
    <location>
        <begin position="259"/>
        <end position="316"/>
    </location>
</feature>
<accession>A0AA39YLM3</accession>
<dbReference type="Proteomes" id="UP001175001">
    <property type="component" value="Unassembled WGS sequence"/>
</dbReference>